<accession>A0A6A7C8F5</accession>
<proteinExistence type="predicted"/>
<evidence type="ECO:0000313" key="1">
    <source>
        <dbReference type="EMBL" id="KAF2863517.1"/>
    </source>
</evidence>
<gene>
    <name evidence="1" type="ORF">K470DRAFT_254815</name>
</gene>
<dbReference type="EMBL" id="MU005960">
    <property type="protein sequence ID" value="KAF2863517.1"/>
    <property type="molecule type" value="Genomic_DNA"/>
</dbReference>
<sequence>MLDFTFLQDERECLFPCVENLILHGILLKGAKEKDTTSEAERVLETIAPKLRCLRLGGVGHQ</sequence>
<keyword evidence="2" id="KW-1185">Reference proteome</keyword>
<reference evidence="1" key="1">
    <citation type="journal article" date="2020" name="Stud. Mycol.">
        <title>101 Dothideomycetes genomes: a test case for predicting lifestyles and emergence of pathogens.</title>
        <authorList>
            <person name="Haridas S."/>
            <person name="Albert R."/>
            <person name="Binder M."/>
            <person name="Bloem J."/>
            <person name="Labutti K."/>
            <person name="Salamov A."/>
            <person name="Andreopoulos B."/>
            <person name="Baker S."/>
            <person name="Barry K."/>
            <person name="Bills G."/>
            <person name="Bluhm B."/>
            <person name="Cannon C."/>
            <person name="Castanera R."/>
            <person name="Culley D."/>
            <person name="Daum C."/>
            <person name="Ezra D."/>
            <person name="Gonzalez J."/>
            <person name="Henrissat B."/>
            <person name="Kuo A."/>
            <person name="Liang C."/>
            <person name="Lipzen A."/>
            <person name="Lutzoni F."/>
            <person name="Magnuson J."/>
            <person name="Mondo S."/>
            <person name="Nolan M."/>
            <person name="Ohm R."/>
            <person name="Pangilinan J."/>
            <person name="Park H.-J."/>
            <person name="Ramirez L."/>
            <person name="Alfaro M."/>
            <person name="Sun H."/>
            <person name="Tritt A."/>
            <person name="Yoshinaga Y."/>
            <person name="Zwiers L.-H."/>
            <person name="Turgeon B."/>
            <person name="Goodwin S."/>
            <person name="Spatafora J."/>
            <person name="Crous P."/>
            <person name="Grigoriev I."/>
        </authorList>
    </citation>
    <scope>NUCLEOTIDE SEQUENCE</scope>
    <source>
        <strain evidence="1">CBS 480.64</strain>
    </source>
</reference>
<organism evidence="1 2">
    <name type="scientific">Piedraia hortae CBS 480.64</name>
    <dbReference type="NCBI Taxonomy" id="1314780"/>
    <lineage>
        <taxon>Eukaryota</taxon>
        <taxon>Fungi</taxon>
        <taxon>Dikarya</taxon>
        <taxon>Ascomycota</taxon>
        <taxon>Pezizomycotina</taxon>
        <taxon>Dothideomycetes</taxon>
        <taxon>Dothideomycetidae</taxon>
        <taxon>Capnodiales</taxon>
        <taxon>Piedraiaceae</taxon>
        <taxon>Piedraia</taxon>
    </lineage>
</organism>
<protein>
    <submittedName>
        <fullName evidence="1">Uncharacterized protein</fullName>
    </submittedName>
</protein>
<name>A0A6A7C8F5_9PEZI</name>
<evidence type="ECO:0000313" key="2">
    <source>
        <dbReference type="Proteomes" id="UP000799421"/>
    </source>
</evidence>
<dbReference type="Proteomes" id="UP000799421">
    <property type="component" value="Unassembled WGS sequence"/>
</dbReference>
<dbReference type="AlphaFoldDB" id="A0A6A7C8F5"/>